<comment type="cofactor">
    <cofactor evidence="1">
        <name>Mn(2+)</name>
        <dbReference type="ChEBI" id="CHEBI:29035"/>
    </cofactor>
</comment>
<dbReference type="CDD" id="cd18870">
    <property type="entry name" value="NUDIX_AcylCoAdiphos_Nudt19"/>
    <property type="match status" value="1"/>
</dbReference>
<keyword evidence="3" id="KW-0479">Metal-binding</keyword>
<reference evidence="8 9" key="1">
    <citation type="submission" date="2020-08" db="EMBL/GenBank/DDBJ databases">
        <title>Genomic Encyclopedia of Type Strains, Phase IV (KMG-IV): sequencing the most valuable type-strain genomes for metagenomic binning, comparative biology and taxonomic classification.</title>
        <authorList>
            <person name="Goeker M."/>
        </authorList>
    </citation>
    <scope>NUCLEOTIDE SEQUENCE [LARGE SCALE GENOMIC DNA]</scope>
    <source>
        <strain evidence="8 9">DSM 29781</strain>
    </source>
</reference>
<evidence type="ECO:0000259" key="7">
    <source>
        <dbReference type="PROSITE" id="PS51462"/>
    </source>
</evidence>
<proteinExistence type="predicted"/>
<dbReference type="SUPFAM" id="SSF55811">
    <property type="entry name" value="Nudix"/>
    <property type="match status" value="1"/>
</dbReference>
<dbReference type="InterPro" id="IPR000086">
    <property type="entry name" value="NUDIX_hydrolase_dom"/>
</dbReference>
<dbReference type="Proteomes" id="UP000532440">
    <property type="component" value="Unassembled WGS sequence"/>
</dbReference>
<dbReference type="GO" id="GO:0016818">
    <property type="term" value="F:hydrolase activity, acting on acid anhydrides, in phosphorus-containing anhydrides"/>
    <property type="evidence" value="ECO:0007669"/>
    <property type="project" value="InterPro"/>
</dbReference>
<dbReference type="GO" id="GO:0046872">
    <property type="term" value="F:metal ion binding"/>
    <property type="evidence" value="ECO:0007669"/>
    <property type="project" value="UniProtKB-KW"/>
</dbReference>
<evidence type="ECO:0000256" key="1">
    <source>
        <dbReference type="ARBA" id="ARBA00001936"/>
    </source>
</evidence>
<evidence type="ECO:0000256" key="4">
    <source>
        <dbReference type="ARBA" id="ARBA00022801"/>
    </source>
</evidence>
<accession>A0A7W8HFA2</accession>
<comment type="caution">
    <text evidence="8">The sequence shown here is derived from an EMBL/GenBank/DDBJ whole genome shotgun (WGS) entry which is preliminary data.</text>
</comment>
<protein>
    <submittedName>
        <fullName evidence="8">8-oxo-dGTP pyrophosphatase MutT (NUDIX family)</fullName>
    </submittedName>
</protein>
<dbReference type="PANTHER" id="PTHR12318">
    <property type="entry name" value="TESTOSTERONE-REGULATED PROTEIN RP2"/>
    <property type="match status" value="1"/>
</dbReference>
<dbReference type="InterPro" id="IPR015797">
    <property type="entry name" value="NUDIX_hydrolase-like_dom_sf"/>
</dbReference>
<evidence type="ECO:0000313" key="8">
    <source>
        <dbReference type="EMBL" id="MBB5270188.1"/>
    </source>
</evidence>
<keyword evidence="4" id="KW-0378">Hydrolase</keyword>
<dbReference type="EMBL" id="JACHGB010000001">
    <property type="protein sequence ID" value="MBB5270188.1"/>
    <property type="molecule type" value="Genomic_DNA"/>
</dbReference>
<dbReference type="PANTHER" id="PTHR12318:SF0">
    <property type="entry name" value="ACYL-COENZYME A DIPHOSPHATASE NUDT19"/>
    <property type="match status" value="1"/>
</dbReference>
<dbReference type="InterPro" id="IPR039121">
    <property type="entry name" value="NUDT19"/>
</dbReference>
<evidence type="ECO:0000256" key="3">
    <source>
        <dbReference type="ARBA" id="ARBA00022723"/>
    </source>
</evidence>
<evidence type="ECO:0000256" key="6">
    <source>
        <dbReference type="ARBA" id="ARBA00023211"/>
    </source>
</evidence>
<evidence type="ECO:0000256" key="2">
    <source>
        <dbReference type="ARBA" id="ARBA00001946"/>
    </source>
</evidence>
<dbReference type="AlphaFoldDB" id="A0A7W8HFA2"/>
<dbReference type="PROSITE" id="PS51462">
    <property type="entry name" value="NUDIX"/>
    <property type="match status" value="1"/>
</dbReference>
<keyword evidence="9" id="KW-1185">Reference proteome</keyword>
<name>A0A7W8HFA2_9BURK</name>
<evidence type="ECO:0000256" key="5">
    <source>
        <dbReference type="ARBA" id="ARBA00022842"/>
    </source>
</evidence>
<organism evidence="8 9">
    <name type="scientific">Quisquiliibacterium transsilvanicum</name>
    <dbReference type="NCBI Taxonomy" id="1549638"/>
    <lineage>
        <taxon>Bacteria</taxon>
        <taxon>Pseudomonadati</taxon>
        <taxon>Pseudomonadota</taxon>
        <taxon>Betaproteobacteria</taxon>
        <taxon>Burkholderiales</taxon>
        <taxon>Burkholderiaceae</taxon>
        <taxon>Quisquiliibacterium</taxon>
    </lineage>
</organism>
<sequence length="291" mass="32268">MELNKTEITTPPRPAATVLLLRDGDEGIEVLMIRRHAQSDVLGGAYVFPGGKLDPADTEIAITQRIDALADDLHLALGEPYLDTATAAALFVAAARETFEECGILMAHGIGQEGVELALKRAREGASFAQIIDELQLRIRTSGLVPWTRWITPRMAAVMTKRFDTRFFVAEVPEGIAAQHDDHEATEAVWLRPRAALERYWKREIVLAPPQIQSLAHLARHARAADVLEEARGRLPPLIEPESFEEDGQRVIVYPGDPLHSVQVRAMPGPTRLRHREGRFEPVSGFEGLFA</sequence>
<keyword evidence="5" id="KW-0460">Magnesium</keyword>
<gene>
    <name evidence="8" type="ORF">HNQ70_000172</name>
</gene>
<comment type="cofactor">
    <cofactor evidence="2">
        <name>Mg(2+)</name>
        <dbReference type="ChEBI" id="CHEBI:18420"/>
    </cofactor>
</comment>
<keyword evidence="6" id="KW-0464">Manganese</keyword>
<dbReference type="Gene3D" id="3.90.79.10">
    <property type="entry name" value="Nucleoside Triphosphate Pyrophosphohydrolase"/>
    <property type="match status" value="1"/>
</dbReference>
<dbReference type="RefSeq" id="WP_183963381.1">
    <property type="nucleotide sequence ID" value="NZ_BAABEW010000003.1"/>
</dbReference>
<evidence type="ECO:0000313" key="9">
    <source>
        <dbReference type="Proteomes" id="UP000532440"/>
    </source>
</evidence>
<feature type="domain" description="Nudix hydrolase" evidence="7">
    <location>
        <begin position="11"/>
        <end position="213"/>
    </location>
</feature>